<gene>
    <name evidence="2" type="ORF">GMRT_12061</name>
</gene>
<dbReference type="Proteomes" id="UP000315496">
    <property type="component" value="Chromosome 3"/>
</dbReference>
<name>A0A4Z1T3S2_GIAMU</name>
<dbReference type="SUPFAM" id="SSF74924">
    <property type="entry name" value="Cap-Gly domain"/>
    <property type="match status" value="1"/>
</dbReference>
<sequence>MLGTRVRSVETGVAGTVRYVGEVGGQRGEFYGVEWDQPVGKYDGSYEGVVYFTCSPKHGSFVKRRKLSFGTPLWETIRAKYVRTTDSDDVSGMTVTDGVRETAVRFFGQQKLDRRHQDVSRLTEIDLQGSSVSTLGDPLALQQLRALTTIELSFTLLNDPHLVLELFLLLPRLETVLVNGCNVRWDQLLLAEKEGTGGPRVGWGRSLRFVALCERLRRERGGDTRLTIYANAPEGLQDCNPPLPFISSHAFHALVDVPRLTRLHCDFWCLETSQLYFRRPELAHLSLASSFGPGTPLTDVLDTLSRAFPHLVTLALPDTTGTRLVSTSLSLKAVERHGRICPHLNVSLKSLNLHGVSLQPDALRFIDLLHPNLEEIWFSGIEAGTKSERLLSRDTRAHAVSLLGERLRQVNWEALGPEDRDSEERYYVQQWLKAAQGRLGEALLAFYRASPEVPRLLLKHQVEIPRALALKLIEVLPTNEVEETLKPVLSEAYRPVAEVDALDEKYGGKVMRVLVEGVGRRSLQEPLLLLLPRSTQIWRLRAILNTKFQLEAESGRLGAAGSCWGEDLARISPYSRLDDVIGGTECRLVLT</sequence>
<dbReference type="OrthoDB" id="5273213at2759"/>
<accession>A0A4Z1T3S2</accession>
<comment type="caution">
    <text evidence="2">The sequence shown here is derived from an EMBL/GenBank/DDBJ whole genome shotgun (WGS) entry which is preliminary data.</text>
</comment>
<dbReference type="EMBL" id="VDLU01000003">
    <property type="protein sequence ID" value="TNJ27697.1"/>
    <property type="molecule type" value="Genomic_DNA"/>
</dbReference>
<dbReference type="Gene3D" id="3.80.10.10">
    <property type="entry name" value="Ribonuclease Inhibitor"/>
    <property type="match status" value="1"/>
</dbReference>
<dbReference type="Pfam" id="PF01302">
    <property type="entry name" value="CAP_GLY"/>
    <property type="match status" value="1"/>
</dbReference>
<dbReference type="PROSITE" id="PS50245">
    <property type="entry name" value="CAP_GLY_2"/>
    <property type="match status" value="1"/>
</dbReference>
<dbReference type="VEuPathDB" id="GiardiaDB:GMRT_12061"/>
<reference evidence="2 3" key="1">
    <citation type="submission" date="2019-05" db="EMBL/GenBank/DDBJ databases">
        <title>The compact genome of Giardia muris reveals important steps in the evolution of intestinal protozoan parasites.</title>
        <authorList>
            <person name="Xu F."/>
            <person name="Jimenez-Gonzalez A."/>
            <person name="Einarsson E."/>
            <person name="Astvaldsson A."/>
            <person name="Peirasmaki D."/>
            <person name="Eckmann L."/>
            <person name="Andersson J.O."/>
            <person name="Svard S.G."/>
            <person name="Jerlstrom-Hultqvist J."/>
        </authorList>
    </citation>
    <scope>NUCLEOTIDE SEQUENCE [LARGE SCALE GENOMIC DNA]</scope>
    <source>
        <strain evidence="2 3">Roberts-Thomson</strain>
    </source>
</reference>
<evidence type="ECO:0000259" key="1">
    <source>
        <dbReference type="PROSITE" id="PS50245"/>
    </source>
</evidence>
<protein>
    <submittedName>
        <fullName evidence="2">Tubulin specific chaperone E</fullName>
    </submittedName>
</protein>
<dbReference type="InterPro" id="IPR036859">
    <property type="entry name" value="CAP-Gly_dom_sf"/>
</dbReference>
<proteinExistence type="predicted"/>
<feature type="domain" description="CAP-Gly" evidence="1">
    <location>
        <begin position="21"/>
        <end position="63"/>
    </location>
</feature>
<dbReference type="PANTHER" id="PTHR18916">
    <property type="entry name" value="DYNACTIN 1-RELATED MICROTUBULE-BINDING"/>
    <property type="match status" value="1"/>
</dbReference>
<dbReference type="InterPro" id="IPR000938">
    <property type="entry name" value="CAP-Gly_domain"/>
</dbReference>
<dbReference type="InterPro" id="IPR032675">
    <property type="entry name" value="LRR_dom_sf"/>
</dbReference>
<dbReference type="Gene3D" id="2.30.30.190">
    <property type="entry name" value="CAP Gly-rich-like domain"/>
    <property type="match status" value="1"/>
</dbReference>
<evidence type="ECO:0000313" key="2">
    <source>
        <dbReference type="EMBL" id="TNJ27697.1"/>
    </source>
</evidence>
<dbReference type="AlphaFoldDB" id="A0A4Z1T3S2"/>
<organism evidence="2 3">
    <name type="scientific">Giardia muris</name>
    <dbReference type="NCBI Taxonomy" id="5742"/>
    <lineage>
        <taxon>Eukaryota</taxon>
        <taxon>Metamonada</taxon>
        <taxon>Diplomonadida</taxon>
        <taxon>Hexamitidae</taxon>
        <taxon>Giardiinae</taxon>
        <taxon>Giardia</taxon>
    </lineage>
</organism>
<dbReference type="SUPFAM" id="SSF52047">
    <property type="entry name" value="RNI-like"/>
    <property type="match status" value="1"/>
</dbReference>
<dbReference type="SMART" id="SM01052">
    <property type="entry name" value="CAP_GLY"/>
    <property type="match status" value="1"/>
</dbReference>
<evidence type="ECO:0000313" key="3">
    <source>
        <dbReference type="Proteomes" id="UP000315496"/>
    </source>
</evidence>
<keyword evidence="3" id="KW-1185">Reference proteome</keyword>